<dbReference type="HOGENOM" id="CLU_1432312_0_0_4"/>
<dbReference type="EMBL" id="AP014569">
    <property type="protein sequence ID" value="BAO82387.1"/>
    <property type="molecule type" value="Genomic_DNA"/>
</dbReference>
<evidence type="ECO:0000313" key="3">
    <source>
        <dbReference type="EMBL" id="BAO82387.1"/>
    </source>
</evidence>
<feature type="transmembrane region" description="Helical" evidence="1">
    <location>
        <begin position="113"/>
        <end position="138"/>
    </location>
</feature>
<evidence type="ECO:0000256" key="1">
    <source>
        <dbReference type="SAM" id="Phobius"/>
    </source>
</evidence>
<proteinExistence type="predicted"/>
<evidence type="ECO:0000313" key="4">
    <source>
        <dbReference type="Proteomes" id="UP000066014"/>
    </source>
</evidence>
<reference evidence="3 4" key="1">
    <citation type="journal article" date="2014" name="Nat. Commun.">
        <title>Physiological and genomic features of highly alkaliphilic hydrogen-utilizing Betaproteobacteria from a continental serpentinizing site.</title>
        <authorList>
            <person name="Suzuki S."/>
            <person name="Kuenen J.G."/>
            <person name="Schipper K."/>
            <person name="van der Velde S."/>
            <person name="Ishii S."/>
            <person name="Wu A."/>
            <person name="Sorokin D.Y."/>
            <person name="Tenney A."/>
            <person name="Meng X.Y."/>
            <person name="Morrill P.L."/>
            <person name="Kamagata Y."/>
            <person name="Muyzer G."/>
            <person name="Nealson K.H."/>
        </authorList>
    </citation>
    <scope>NUCLEOTIDE SEQUENCE [LARGE SCALE GENOMIC DNA]</scope>
    <source>
        <strain evidence="3 4">B1</strain>
    </source>
</reference>
<feature type="transmembrane region" description="Helical" evidence="1">
    <location>
        <begin position="47"/>
        <end position="66"/>
    </location>
</feature>
<protein>
    <recommendedName>
        <fullName evidence="2">DUF1468 domain-containing protein</fullName>
    </recommendedName>
</protein>
<accession>A0A060NKZ6</accession>
<feature type="transmembrane region" description="Helical" evidence="1">
    <location>
        <begin position="7"/>
        <end position="27"/>
    </location>
</feature>
<dbReference type="STRING" id="1458426.SMCB_0159"/>
<keyword evidence="1" id="KW-0812">Transmembrane</keyword>
<feature type="domain" description="DUF1468" evidence="2">
    <location>
        <begin position="14"/>
        <end position="176"/>
    </location>
</feature>
<dbReference type="RefSeq" id="WP_045534362.1">
    <property type="nucleotide sequence ID" value="NZ_AP014569.1"/>
</dbReference>
<dbReference type="Pfam" id="PF07331">
    <property type="entry name" value="TctB"/>
    <property type="match status" value="1"/>
</dbReference>
<dbReference type="KEGG" id="cbab:SMCB_0159"/>
<keyword evidence="4" id="KW-1185">Reference proteome</keyword>
<organism evidence="3 4">
    <name type="scientific">Serpentinimonas maccroryi</name>
    <dbReference type="NCBI Taxonomy" id="1458426"/>
    <lineage>
        <taxon>Bacteria</taxon>
        <taxon>Pseudomonadati</taxon>
        <taxon>Pseudomonadota</taxon>
        <taxon>Betaproteobacteria</taxon>
        <taxon>Burkholderiales</taxon>
        <taxon>Comamonadaceae</taxon>
        <taxon>Serpentinimonas</taxon>
    </lineage>
</organism>
<name>A0A060NKZ6_9BURK</name>
<dbReference type="AlphaFoldDB" id="A0A060NKZ6"/>
<sequence length="189" mass="19566">MELAPTAQLWGLRAVAWALLLLAVWVLTQVGQRPELALGSFTRMGPGYWPGLLAVALLGVALLLLWRSHRAGWAKAETAAGAAETESAVCAADTESAVCAAEAPNAGQPRAAALTLAAVLGFALLVPVLGVALATWLLALLAARAAANRWPHALLIGSALSLLWLLVFVLGLQVPFQLLPPALAAALHP</sequence>
<evidence type="ECO:0000259" key="2">
    <source>
        <dbReference type="Pfam" id="PF07331"/>
    </source>
</evidence>
<feature type="transmembrane region" description="Helical" evidence="1">
    <location>
        <begin position="150"/>
        <end position="172"/>
    </location>
</feature>
<gene>
    <name evidence="3" type="ORF">SMCB_0159</name>
</gene>
<keyword evidence="1" id="KW-1133">Transmembrane helix</keyword>
<keyword evidence="1" id="KW-0472">Membrane</keyword>
<dbReference type="InterPro" id="IPR009936">
    <property type="entry name" value="DUF1468"/>
</dbReference>
<dbReference type="Proteomes" id="UP000066014">
    <property type="component" value="Chromosome"/>
</dbReference>